<evidence type="ECO:0000256" key="9">
    <source>
        <dbReference type="ARBA" id="ARBA00022982"/>
    </source>
</evidence>
<keyword evidence="6" id="KW-0813">Transport</keyword>
<evidence type="ECO:0000256" key="13">
    <source>
        <dbReference type="SAM" id="Coils"/>
    </source>
</evidence>
<dbReference type="STRING" id="64571.A0A1Y2GEA7"/>
<protein>
    <recommendedName>
        <fullName evidence="5">NADH dehydrogenase [ubiquinone] 1 beta subcomplex subunit 7</fullName>
    </recommendedName>
</protein>
<dbReference type="PROSITE" id="PS51808">
    <property type="entry name" value="CHCH"/>
    <property type="match status" value="1"/>
</dbReference>
<dbReference type="PANTHER" id="PTHR20900">
    <property type="entry name" value="NADH:UBIQUINONE OXIDOREDUCTASE B18-LIKE SUBUNIT"/>
    <property type="match status" value="1"/>
</dbReference>
<evidence type="ECO:0000256" key="3">
    <source>
        <dbReference type="ARBA" id="ARBA00004637"/>
    </source>
</evidence>
<evidence type="ECO:0000256" key="5">
    <source>
        <dbReference type="ARBA" id="ARBA00018677"/>
    </source>
</evidence>
<dbReference type="GO" id="GO:0005758">
    <property type="term" value="C:mitochondrial intermembrane space"/>
    <property type="evidence" value="ECO:0007669"/>
    <property type="project" value="UniProtKB-SubCell"/>
</dbReference>
<evidence type="ECO:0000256" key="10">
    <source>
        <dbReference type="ARBA" id="ARBA00023128"/>
    </source>
</evidence>
<evidence type="ECO:0000256" key="8">
    <source>
        <dbReference type="ARBA" id="ARBA00022792"/>
    </source>
</evidence>
<accession>A0A1Y2GEA7</accession>
<evidence type="ECO:0000313" key="15">
    <source>
        <dbReference type="Proteomes" id="UP000193648"/>
    </source>
</evidence>
<keyword evidence="14" id="KW-0830">Ubiquinone</keyword>
<dbReference type="InParanoid" id="A0A1Y2GEA7"/>
<dbReference type="AlphaFoldDB" id="A0A1Y2GEA7"/>
<keyword evidence="10" id="KW-0496">Mitochondrion</keyword>
<keyword evidence="12" id="KW-1015">Disulfide bond</keyword>
<evidence type="ECO:0000256" key="6">
    <source>
        <dbReference type="ARBA" id="ARBA00022448"/>
    </source>
</evidence>
<dbReference type="Pfam" id="PF05676">
    <property type="entry name" value="NDUF_B7"/>
    <property type="match status" value="1"/>
</dbReference>
<keyword evidence="7" id="KW-0679">Respiratory chain</keyword>
<keyword evidence="8" id="KW-0999">Mitochondrion inner membrane</keyword>
<dbReference type="OrthoDB" id="268414at2759"/>
<dbReference type="GeneID" id="33563485"/>
<sequence length="81" mass="9575">MSATQKEMQDARLPLGYRDSCAHLLIPLNKCRSETFYLPFKCQDERHDYEKCQYDDCIRRMKTAEERKRREAAEAAEAADQ</sequence>
<name>A0A1Y2GEA7_9FUNG</name>
<keyword evidence="11" id="KW-0472">Membrane</keyword>
<dbReference type="Proteomes" id="UP000193648">
    <property type="component" value="Unassembled WGS sequence"/>
</dbReference>
<dbReference type="GO" id="GO:0005743">
    <property type="term" value="C:mitochondrial inner membrane"/>
    <property type="evidence" value="ECO:0007669"/>
    <property type="project" value="UniProtKB-SubCell"/>
</dbReference>
<proteinExistence type="inferred from homology"/>
<dbReference type="EMBL" id="MCFF01000045">
    <property type="protein sequence ID" value="ORZ06599.1"/>
    <property type="molecule type" value="Genomic_DNA"/>
</dbReference>
<reference evidence="14 15" key="1">
    <citation type="submission" date="2016-07" db="EMBL/GenBank/DDBJ databases">
        <title>Pervasive Adenine N6-methylation of Active Genes in Fungi.</title>
        <authorList>
            <consortium name="DOE Joint Genome Institute"/>
            <person name="Mondo S.J."/>
            <person name="Dannebaum R.O."/>
            <person name="Kuo R.C."/>
            <person name="Labutti K."/>
            <person name="Haridas S."/>
            <person name="Kuo A."/>
            <person name="Salamov A."/>
            <person name="Ahrendt S.R."/>
            <person name="Lipzen A."/>
            <person name="Sullivan W."/>
            <person name="Andreopoulos W.B."/>
            <person name="Clum A."/>
            <person name="Lindquist E."/>
            <person name="Daum C."/>
            <person name="Ramamoorthy G.K."/>
            <person name="Gryganskyi A."/>
            <person name="Culley D."/>
            <person name="Magnuson J.K."/>
            <person name="James T.Y."/>
            <person name="O'Malley M.A."/>
            <person name="Stajich J.E."/>
            <person name="Spatafora J.W."/>
            <person name="Visel A."/>
            <person name="Grigoriev I.V."/>
        </authorList>
    </citation>
    <scope>NUCLEOTIDE SEQUENCE [LARGE SCALE GENOMIC DNA]</scope>
    <source>
        <strain evidence="14 15">NRRL 3116</strain>
    </source>
</reference>
<comment type="similarity">
    <text evidence="4">Belongs to the complex I NDUFB7 subunit family.</text>
</comment>
<keyword evidence="13" id="KW-0175">Coiled coil</keyword>
<evidence type="ECO:0000313" key="14">
    <source>
        <dbReference type="EMBL" id="ORZ06599.1"/>
    </source>
</evidence>
<feature type="coiled-coil region" evidence="13">
    <location>
        <begin position="54"/>
        <end position="81"/>
    </location>
</feature>
<comment type="subcellular location">
    <subcellularLocation>
        <location evidence="3">Mitochondrion inner membrane</location>
        <topology evidence="3">Peripheral membrane protein</topology>
    </subcellularLocation>
    <subcellularLocation>
        <location evidence="2">Mitochondrion intermembrane space</location>
    </subcellularLocation>
</comment>
<dbReference type="InterPro" id="IPR008698">
    <property type="entry name" value="NDUB7"/>
</dbReference>
<evidence type="ECO:0000256" key="1">
    <source>
        <dbReference type="ARBA" id="ARBA00003195"/>
    </source>
</evidence>
<evidence type="ECO:0000256" key="2">
    <source>
        <dbReference type="ARBA" id="ARBA00004569"/>
    </source>
</evidence>
<keyword evidence="15" id="KW-1185">Reference proteome</keyword>
<dbReference type="PANTHER" id="PTHR20900:SF0">
    <property type="entry name" value="NADH DEHYDROGENASE [UBIQUINONE] 1 BETA SUBCOMPLEX SUBUNIT 7"/>
    <property type="match status" value="1"/>
</dbReference>
<evidence type="ECO:0000256" key="4">
    <source>
        <dbReference type="ARBA" id="ARBA00008006"/>
    </source>
</evidence>
<comment type="caution">
    <text evidence="14">The sequence shown here is derived from an EMBL/GenBank/DDBJ whole genome shotgun (WGS) entry which is preliminary data.</text>
</comment>
<organism evidence="14 15">
    <name type="scientific">Lobosporangium transversale</name>
    <dbReference type="NCBI Taxonomy" id="64571"/>
    <lineage>
        <taxon>Eukaryota</taxon>
        <taxon>Fungi</taxon>
        <taxon>Fungi incertae sedis</taxon>
        <taxon>Mucoromycota</taxon>
        <taxon>Mortierellomycotina</taxon>
        <taxon>Mortierellomycetes</taxon>
        <taxon>Mortierellales</taxon>
        <taxon>Mortierellaceae</taxon>
        <taxon>Lobosporangium</taxon>
    </lineage>
</organism>
<comment type="function">
    <text evidence="1">Accessory subunit of the mitochondrial membrane respiratory chain NADH dehydrogenase (Complex I), that is believed not to be involved in catalysis. Complex I functions in the transfer of electrons from NADH to the respiratory chain. The immediate electron acceptor for the enzyme is believed to be ubiquinone.</text>
</comment>
<evidence type="ECO:0000256" key="11">
    <source>
        <dbReference type="ARBA" id="ARBA00023136"/>
    </source>
</evidence>
<gene>
    <name evidence="14" type="ORF">BCR41DRAFT_327014</name>
</gene>
<keyword evidence="9" id="KW-0249">Electron transport</keyword>
<dbReference type="RefSeq" id="XP_021877642.1">
    <property type="nucleotide sequence ID" value="XM_022021641.1"/>
</dbReference>
<evidence type="ECO:0000256" key="7">
    <source>
        <dbReference type="ARBA" id="ARBA00022660"/>
    </source>
</evidence>
<evidence type="ECO:0000256" key="12">
    <source>
        <dbReference type="ARBA" id="ARBA00023157"/>
    </source>
</evidence>